<dbReference type="AlphaFoldDB" id="A0A0E9WIG4"/>
<sequence>MIHKDCDYLHHHINHLKIFDILCLDLLDKKYLLKRLECHFGITCLSSQVTSL</sequence>
<reference evidence="1" key="1">
    <citation type="submission" date="2014-11" db="EMBL/GenBank/DDBJ databases">
        <authorList>
            <person name="Amaro Gonzalez C."/>
        </authorList>
    </citation>
    <scope>NUCLEOTIDE SEQUENCE</scope>
</reference>
<proteinExistence type="predicted"/>
<evidence type="ECO:0000313" key="1">
    <source>
        <dbReference type="EMBL" id="JAH90199.1"/>
    </source>
</evidence>
<reference evidence="1" key="2">
    <citation type="journal article" date="2015" name="Fish Shellfish Immunol.">
        <title>Early steps in the European eel (Anguilla anguilla)-Vibrio vulnificus interaction in the gills: Role of the RtxA13 toxin.</title>
        <authorList>
            <person name="Callol A."/>
            <person name="Pajuelo D."/>
            <person name="Ebbesson L."/>
            <person name="Teles M."/>
            <person name="MacKenzie S."/>
            <person name="Amaro C."/>
        </authorList>
    </citation>
    <scope>NUCLEOTIDE SEQUENCE</scope>
</reference>
<accession>A0A0E9WIG4</accession>
<dbReference type="EMBL" id="GBXM01018378">
    <property type="protein sequence ID" value="JAH90199.1"/>
    <property type="molecule type" value="Transcribed_RNA"/>
</dbReference>
<organism evidence="1">
    <name type="scientific">Anguilla anguilla</name>
    <name type="common">European freshwater eel</name>
    <name type="synonym">Muraena anguilla</name>
    <dbReference type="NCBI Taxonomy" id="7936"/>
    <lineage>
        <taxon>Eukaryota</taxon>
        <taxon>Metazoa</taxon>
        <taxon>Chordata</taxon>
        <taxon>Craniata</taxon>
        <taxon>Vertebrata</taxon>
        <taxon>Euteleostomi</taxon>
        <taxon>Actinopterygii</taxon>
        <taxon>Neopterygii</taxon>
        <taxon>Teleostei</taxon>
        <taxon>Anguilliformes</taxon>
        <taxon>Anguillidae</taxon>
        <taxon>Anguilla</taxon>
    </lineage>
</organism>
<protein>
    <submittedName>
        <fullName evidence="1">Uncharacterized protein</fullName>
    </submittedName>
</protein>
<name>A0A0E9WIG4_ANGAN</name>